<evidence type="ECO:0000256" key="6">
    <source>
        <dbReference type="PIRSR" id="PIRSR000972-50"/>
    </source>
</evidence>
<dbReference type="AlphaFoldDB" id="A0A6A6RKY7"/>
<dbReference type="PIRSF" id="PIRSF000972">
    <property type="entry name" value="Arylsulf_plant"/>
    <property type="match status" value="1"/>
</dbReference>
<dbReference type="OrthoDB" id="96314at2759"/>
<feature type="domain" description="Sulfatase N-terminal" evidence="8">
    <location>
        <begin position="47"/>
        <end position="388"/>
    </location>
</feature>
<keyword evidence="10" id="KW-1185">Reference proteome</keyword>
<dbReference type="PANTHER" id="PTHR43108">
    <property type="entry name" value="N-ACETYLGLUCOSAMINE-6-SULFATASE FAMILY MEMBER"/>
    <property type="match status" value="1"/>
</dbReference>
<evidence type="ECO:0000256" key="4">
    <source>
        <dbReference type="ARBA" id="ARBA00023180"/>
    </source>
</evidence>
<evidence type="ECO:0000256" key="2">
    <source>
        <dbReference type="ARBA" id="ARBA00022729"/>
    </source>
</evidence>
<comment type="PTM">
    <text evidence="6">The conversion to 3-oxoalanine (also known as C-formylglycine, FGly), of a serine or cysteine residue in prokaryotes and of a cysteine residue in eukaryotes, is critical for catalytic activity.</text>
</comment>
<gene>
    <name evidence="9" type="ORF">P280DRAFT_461588</name>
</gene>
<evidence type="ECO:0000313" key="10">
    <source>
        <dbReference type="Proteomes" id="UP000799753"/>
    </source>
</evidence>
<dbReference type="InterPro" id="IPR012083">
    <property type="entry name" value="Arylsulfatase"/>
</dbReference>
<protein>
    <recommendedName>
        <fullName evidence="5">Arylsulfatase</fullName>
        <shortName evidence="5">AS</shortName>
        <ecNumber evidence="5">3.1.6.1</ecNumber>
    </recommendedName>
    <alternativeName>
        <fullName evidence="5">Aryl-sulfate sulphohydrolase</fullName>
    </alternativeName>
</protein>
<dbReference type="Proteomes" id="UP000799753">
    <property type="component" value="Unassembled WGS sequence"/>
</dbReference>
<dbReference type="PROSITE" id="PS00523">
    <property type="entry name" value="SULFATASE_1"/>
    <property type="match status" value="1"/>
</dbReference>
<keyword evidence="2 7" id="KW-0732">Signal</keyword>
<comment type="similarity">
    <text evidence="1 5">Belongs to the sulfatase family.</text>
</comment>
<feature type="modified residue" description="3-oxoalanine (Cys)" evidence="6">
    <location>
        <position position="91"/>
    </location>
</feature>
<dbReference type="Gene3D" id="3.40.720.10">
    <property type="entry name" value="Alkaline Phosphatase, subunit A"/>
    <property type="match status" value="1"/>
</dbReference>
<evidence type="ECO:0000313" key="9">
    <source>
        <dbReference type="EMBL" id="KAF2635653.1"/>
    </source>
</evidence>
<dbReference type="InterPro" id="IPR024607">
    <property type="entry name" value="Sulfatase_CS"/>
</dbReference>
<dbReference type="EMBL" id="MU006805">
    <property type="protein sequence ID" value="KAF2635653.1"/>
    <property type="molecule type" value="Genomic_DNA"/>
</dbReference>
<dbReference type="FunFam" id="3.40.720.10:FF:000051">
    <property type="entry name" value="Arylsulfatase"/>
    <property type="match status" value="1"/>
</dbReference>
<dbReference type="EC" id="3.1.6.1" evidence="5"/>
<evidence type="ECO:0000259" key="8">
    <source>
        <dbReference type="Pfam" id="PF00884"/>
    </source>
</evidence>
<dbReference type="SUPFAM" id="SSF53649">
    <property type="entry name" value="Alkaline phosphatase-like"/>
    <property type="match status" value="1"/>
</dbReference>
<accession>A0A6A6RKY7</accession>
<evidence type="ECO:0000256" key="3">
    <source>
        <dbReference type="ARBA" id="ARBA00022801"/>
    </source>
</evidence>
<organism evidence="9 10">
    <name type="scientific">Massarina eburnea CBS 473.64</name>
    <dbReference type="NCBI Taxonomy" id="1395130"/>
    <lineage>
        <taxon>Eukaryota</taxon>
        <taxon>Fungi</taxon>
        <taxon>Dikarya</taxon>
        <taxon>Ascomycota</taxon>
        <taxon>Pezizomycotina</taxon>
        <taxon>Dothideomycetes</taxon>
        <taxon>Pleosporomycetidae</taxon>
        <taxon>Pleosporales</taxon>
        <taxon>Massarineae</taxon>
        <taxon>Massarinaceae</taxon>
        <taxon>Massarina</taxon>
    </lineage>
</organism>
<evidence type="ECO:0000256" key="7">
    <source>
        <dbReference type="SAM" id="SignalP"/>
    </source>
</evidence>
<dbReference type="InterPro" id="IPR000917">
    <property type="entry name" value="Sulfatase_N"/>
</dbReference>
<name>A0A6A6RKY7_9PLEO</name>
<reference evidence="9" key="1">
    <citation type="journal article" date="2020" name="Stud. Mycol.">
        <title>101 Dothideomycetes genomes: a test case for predicting lifestyles and emergence of pathogens.</title>
        <authorList>
            <person name="Haridas S."/>
            <person name="Albert R."/>
            <person name="Binder M."/>
            <person name="Bloem J."/>
            <person name="Labutti K."/>
            <person name="Salamov A."/>
            <person name="Andreopoulos B."/>
            <person name="Baker S."/>
            <person name="Barry K."/>
            <person name="Bills G."/>
            <person name="Bluhm B."/>
            <person name="Cannon C."/>
            <person name="Castanera R."/>
            <person name="Culley D."/>
            <person name="Daum C."/>
            <person name="Ezra D."/>
            <person name="Gonzalez J."/>
            <person name="Henrissat B."/>
            <person name="Kuo A."/>
            <person name="Liang C."/>
            <person name="Lipzen A."/>
            <person name="Lutzoni F."/>
            <person name="Magnuson J."/>
            <person name="Mondo S."/>
            <person name="Nolan M."/>
            <person name="Ohm R."/>
            <person name="Pangilinan J."/>
            <person name="Park H.-J."/>
            <person name="Ramirez L."/>
            <person name="Alfaro M."/>
            <person name="Sun H."/>
            <person name="Tritt A."/>
            <person name="Yoshinaga Y."/>
            <person name="Zwiers L.-H."/>
            <person name="Turgeon B."/>
            <person name="Goodwin S."/>
            <person name="Spatafora J."/>
            <person name="Crous P."/>
            <person name="Grigoriev I."/>
        </authorList>
    </citation>
    <scope>NUCLEOTIDE SEQUENCE</scope>
    <source>
        <strain evidence="9">CBS 473.64</strain>
    </source>
</reference>
<comment type="catalytic activity">
    <reaction evidence="5">
        <text>an aryl sulfate + H2O = a phenol + sulfate + H(+)</text>
        <dbReference type="Rhea" id="RHEA:17261"/>
        <dbReference type="ChEBI" id="CHEBI:15377"/>
        <dbReference type="ChEBI" id="CHEBI:15378"/>
        <dbReference type="ChEBI" id="CHEBI:16189"/>
        <dbReference type="ChEBI" id="CHEBI:33853"/>
        <dbReference type="ChEBI" id="CHEBI:140317"/>
        <dbReference type="EC" id="3.1.6.1"/>
    </reaction>
</comment>
<dbReference type="GO" id="GO:0005539">
    <property type="term" value="F:glycosaminoglycan binding"/>
    <property type="evidence" value="ECO:0007669"/>
    <property type="project" value="TreeGrafter"/>
</dbReference>
<dbReference type="CDD" id="cd16147">
    <property type="entry name" value="G6S"/>
    <property type="match status" value="1"/>
</dbReference>
<evidence type="ECO:0000256" key="5">
    <source>
        <dbReference type="PIRNR" id="PIRNR000972"/>
    </source>
</evidence>
<keyword evidence="4" id="KW-0325">Glycoprotein</keyword>
<proteinExistence type="inferred from homology"/>
<dbReference type="PANTHER" id="PTHR43108:SF8">
    <property type="entry name" value="SD21168P"/>
    <property type="match status" value="1"/>
</dbReference>
<dbReference type="Pfam" id="PF00884">
    <property type="entry name" value="Sulfatase"/>
    <property type="match status" value="1"/>
</dbReference>
<evidence type="ECO:0000256" key="1">
    <source>
        <dbReference type="ARBA" id="ARBA00008779"/>
    </source>
</evidence>
<dbReference type="GO" id="GO:0018958">
    <property type="term" value="P:phenol-containing compound metabolic process"/>
    <property type="evidence" value="ECO:0007669"/>
    <property type="project" value="InterPro"/>
</dbReference>
<feature type="chain" id="PRO_5025548092" description="Arylsulfatase" evidence="7">
    <location>
        <begin position="27"/>
        <end position="584"/>
    </location>
</feature>
<dbReference type="GO" id="GO:0004065">
    <property type="term" value="F:arylsulfatase activity"/>
    <property type="evidence" value="ECO:0007669"/>
    <property type="project" value="UniProtKB-UniRule"/>
</dbReference>
<feature type="signal peptide" evidence="7">
    <location>
        <begin position="1"/>
        <end position="26"/>
    </location>
</feature>
<sequence length="584" mass="65152">MLSTGLLTKFSVLWLATVATLKVSSSSILNSSASANATNTRNGTSKPNFVFIITDDQDLHLSSMDYMPFVQKHFGQGGTFYKRHYCTISICCPSRVSLLTGKAAHNTNVTDVSPPFGGYPKFISQGFNDKYLPVWLQEAGYNTYYTGKLMNGHSTSTYNDPFVSGWNGSDFLIDPGTYLYWNATFQRNHSPPSSFPDDYSTDLVNEKGLDFLNVAANGSKPFFLGIAPIAPHAVTKSGNFSPPDPAPRHQDLFPDLKAPRTDNFNPEEPSGASWVFNLERLNDTVIEHHDDFYRRRIQSLQAVDELVDNVINRLTEQNLLDNTYIIYTSDNGFHIGQHRLQPGKTCAFEEDINVPFYIRGPGIEKGKTVDLVTTHTDIVPTLFELAGIELRDDFDGKPMPVTEKAIEAAEQVRSVKKNEHVNVEFWGVGIQEGTFGGRGQNNTYKTLRIFGDGYNLMYTVWCTNEHELYDMSKDPGQLNNLARSSSNQTQLLNQPIDKVQGRLDALLLVLKTCKASSCRDPWAVLHPNSTVTNLEAALSSTYDAFYEAQPKVSYSKCELGQILDSEGPLVGNVYEGSDMWPNWV</sequence>
<dbReference type="InterPro" id="IPR017850">
    <property type="entry name" value="Alkaline_phosphatase_core_sf"/>
</dbReference>
<dbReference type="GO" id="GO:0008449">
    <property type="term" value="F:N-acetylglucosamine-6-sulfatase activity"/>
    <property type="evidence" value="ECO:0007669"/>
    <property type="project" value="TreeGrafter"/>
</dbReference>
<keyword evidence="3 5" id="KW-0378">Hydrolase</keyword>